<reference evidence="4" key="1">
    <citation type="submission" date="2023-05" db="EMBL/GenBank/DDBJ databases">
        <authorList>
            <person name="Huff M."/>
        </authorList>
    </citation>
    <scope>NUCLEOTIDE SEQUENCE</scope>
</reference>
<evidence type="ECO:0000256" key="2">
    <source>
        <dbReference type="ARBA" id="ARBA00023122"/>
    </source>
</evidence>
<gene>
    <name evidence="4" type="ORF">FPE_LOCUS26305</name>
</gene>
<name>A0AAD2A4K8_9LAMI</name>
<dbReference type="PANTHER" id="PTHR22777:SF17">
    <property type="entry name" value="UPF0053 PROTEIN SLL0260"/>
    <property type="match status" value="1"/>
</dbReference>
<dbReference type="Proteomes" id="UP000834106">
    <property type="component" value="Chromosome 16"/>
</dbReference>
<evidence type="ECO:0000313" key="4">
    <source>
        <dbReference type="EMBL" id="CAI9778875.1"/>
    </source>
</evidence>
<accession>A0AAD2A4K8</accession>
<dbReference type="AlphaFoldDB" id="A0AAD2A4K8"/>
<sequence>MSVWNLLREFRIRKVHMAVVLNEYGGTVGVSHILRPQFCLCLRNYTISWIPKQTSQTFEPVTGFLPFVTESSYKQIHQPINDTNPPDATPTAGSSENESETESIDEEGLRYNDIETNQREVDGWNVPKLQPESCDANAEGDKTNTQVVDETHNEGHQMITRSKAGVLPYSSIEPCADIILESSCIYRIYIDNAV</sequence>
<feature type="compositionally biased region" description="Polar residues" evidence="3">
    <location>
        <begin position="77"/>
        <end position="86"/>
    </location>
</feature>
<dbReference type="EMBL" id="OU503051">
    <property type="protein sequence ID" value="CAI9778875.1"/>
    <property type="molecule type" value="Genomic_DNA"/>
</dbReference>
<feature type="compositionally biased region" description="Acidic residues" evidence="3">
    <location>
        <begin position="97"/>
        <end position="106"/>
    </location>
</feature>
<dbReference type="PANTHER" id="PTHR22777">
    <property type="entry name" value="HEMOLYSIN-RELATED"/>
    <property type="match status" value="1"/>
</dbReference>
<keyword evidence="1" id="KW-0677">Repeat</keyword>
<evidence type="ECO:0000256" key="3">
    <source>
        <dbReference type="SAM" id="MobiDB-lite"/>
    </source>
</evidence>
<proteinExistence type="predicted"/>
<dbReference type="Gene3D" id="3.90.1280.20">
    <property type="match status" value="1"/>
</dbReference>
<feature type="region of interest" description="Disordered" evidence="3">
    <location>
        <begin position="77"/>
        <end position="111"/>
    </location>
</feature>
<evidence type="ECO:0000313" key="5">
    <source>
        <dbReference type="Proteomes" id="UP000834106"/>
    </source>
</evidence>
<organism evidence="4 5">
    <name type="scientific">Fraxinus pennsylvanica</name>
    <dbReference type="NCBI Taxonomy" id="56036"/>
    <lineage>
        <taxon>Eukaryota</taxon>
        <taxon>Viridiplantae</taxon>
        <taxon>Streptophyta</taxon>
        <taxon>Embryophyta</taxon>
        <taxon>Tracheophyta</taxon>
        <taxon>Spermatophyta</taxon>
        <taxon>Magnoliopsida</taxon>
        <taxon>eudicotyledons</taxon>
        <taxon>Gunneridae</taxon>
        <taxon>Pentapetalae</taxon>
        <taxon>asterids</taxon>
        <taxon>lamiids</taxon>
        <taxon>Lamiales</taxon>
        <taxon>Oleaceae</taxon>
        <taxon>Oleeae</taxon>
        <taxon>Fraxinus</taxon>
    </lineage>
</organism>
<keyword evidence="2" id="KW-0129">CBS domain</keyword>
<evidence type="ECO:0000256" key="1">
    <source>
        <dbReference type="ARBA" id="ARBA00022737"/>
    </source>
</evidence>
<protein>
    <submittedName>
        <fullName evidence="4">Uncharacterized protein</fullName>
    </submittedName>
</protein>
<keyword evidence="5" id="KW-1185">Reference proteome</keyword>